<reference evidence="3 4" key="1">
    <citation type="submission" date="2018-07" db="EMBL/GenBank/DDBJ databases">
        <title>Genomic Encyclopedia of Type Strains, Phase IV (KMG-IV): sequencing the most valuable type-strain genomes for metagenomic binning, comparative biology and taxonomic classification.</title>
        <authorList>
            <person name="Goeker M."/>
        </authorList>
    </citation>
    <scope>NUCLEOTIDE SEQUENCE [LARGE SCALE GENOMIC DNA]</scope>
    <source>
        <strain evidence="3 4">DSM 21410</strain>
    </source>
</reference>
<dbReference type="Gene3D" id="1.20.5.340">
    <property type="match status" value="1"/>
</dbReference>
<feature type="transmembrane region" description="Helical" evidence="2">
    <location>
        <begin position="7"/>
        <end position="31"/>
    </location>
</feature>
<organism evidence="3 4">
    <name type="scientific">Schleiferia thermophila</name>
    <dbReference type="NCBI Taxonomy" id="884107"/>
    <lineage>
        <taxon>Bacteria</taxon>
        <taxon>Pseudomonadati</taxon>
        <taxon>Bacteroidota</taxon>
        <taxon>Flavobacteriia</taxon>
        <taxon>Flavobacteriales</taxon>
        <taxon>Schleiferiaceae</taxon>
        <taxon>Schleiferia</taxon>
    </lineage>
</organism>
<feature type="transmembrane region" description="Helical" evidence="2">
    <location>
        <begin position="37"/>
        <end position="55"/>
    </location>
</feature>
<comment type="caution">
    <text evidence="3">The sequence shown here is derived from an EMBL/GenBank/DDBJ whole genome shotgun (WGS) entry which is preliminary data.</text>
</comment>
<protein>
    <submittedName>
        <fullName evidence="3">Uncharacterized protein</fullName>
    </submittedName>
</protein>
<proteinExistence type="predicted"/>
<evidence type="ECO:0000256" key="2">
    <source>
        <dbReference type="SAM" id="Phobius"/>
    </source>
</evidence>
<keyword evidence="2" id="KW-0812">Transmembrane</keyword>
<name>A0A369ABH9_9FLAO</name>
<evidence type="ECO:0000313" key="4">
    <source>
        <dbReference type="Proteomes" id="UP000253517"/>
    </source>
</evidence>
<feature type="coiled-coil region" evidence="1">
    <location>
        <begin position="57"/>
        <end position="133"/>
    </location>
</feature>
<keyword evidence="4" id="KW-1185">Reference proteome</keyword>
<evidence type="ECO:0000313" key="3">
    <source>
        <dbReference type="EMBL" id="RCX05656.1"/>
    </source>
</evidence>
<sequence length="139" mass="15846">MDSKKIELVTLITVAVAILAAIYFGFIASSSLTSASITNWIFAIAFAIYIVYQYIRTLDYEKIKNQLLEEIKALNQKVEQLNTILEEKSVQIDELKKSVNQKEQKISQLEKSNKQLTQKISDLEAHIEELKQQSNNPAI</sequence>
<gene>
    <name evidence="3" type="ORF">DES35_101944</name>
</gene>
<keyword evidence="2" id="KW-1133">Transmembrane helix</keyword>
<evidence type="ECO:0000256" key="1">
    <source>
        <dbReference type="SAM" id="Coils"/>
    </source>
</evidence>
<dbReference type="EMBL" id="QPJS01000001">
    <property type="protein sequence ID" value="RCX05656.1"/>
    <property type="molecule type" value="Genomic_DNA"/>
</dbReference>
<dbReference type="AlphaFoldDB" id="A0A369ABH9"/>
<dbReference type="RefSeq" id="WP_037356680.1">
    <property type="nucleotide sequence ID" value="NZ_BHZF01000001.1"/>
</dbReference>
<dbReference type="SUPFAM" id="SSF90257">
    <property type="entry name" value="Myosin rod fragments"/>
    <property type="match status" value="1"/>
</dbReference>
<dbReference type="Proteomes" id="UP000253517">
    <property type="component" value="Unassembled WGS sequence"/>
</dbReference>
<keyword evidence="1" id="KW-0175">Coiled coil</keyword>
<accession>A0A369ABH9</accession>
<keyword evidence="2" id="KW-0472">Membrane</keyword>